<comment type="caution">
    <text evidence="2">The sequence shown here is derived from an EMBL/GenBank/DDBJ whole genome shotgun (WGS) entry which is preliminary data.</text>
</comment>
<evidence type="ECO:0000313" key="3">
    <source>
        <dbReference type="Proteomes" id="UP000326396"/>
    </source>
</evidence>
<accession>A0A5N6PWW2</accession>
<dbReference type="EMBL" id="SZYD01000002">
    <property type="protein sequence ID" value="KAD7117301.1"/>
    <property type="molecule type" value="Genomic_DNA"/>
</dbReference>
<proteinExistence type="predicted"/>
<dbReference type="InterPro" id="IPR025314">
    <property type="entry name" value="DUF4219"/>
</dbReference>
<dbReference type="OrthoDB" id="1685856at2759"/>
<name>A0A5N6PWW2_9ASTR</name>
<protein>
    <recommendedName>
        <fullName evidence="1">DUF4219 domain-containing protein</fullName>
    </recommendedName>
</protein>
<reference evidence="2 3" key="1">
    <citation type="submission" date="2019-05" db="EMBL/GenBank/DDBJ databases">
        <title>Mikania micrantha, genome provides insights into the molecular mechanism of rapid growth.</title>
        <authorList>
            <person name="Liu B."/>
        </authorList>
    </citation>
    <scope>NUCLEOTIDE SEQUENCE [LARGE SCALE GENOMIC DNA]</scope>
    <source>
        <strain evidence="2">NLD-2019</strain>
        <tissue evidence="2">Leaf</tissue>
    </source>
</reference>
<sequence length="120" mass="13448">MALVQAKEAGSMSCQVPTLTATNYPVWAIKVKSILDAHGLLETVEPRILGEEPDAKKSKQALAFLFQAIPEEMVLQMSGYNDPKQVWDELKTRYLGVDRRTDTPLMNKRVKIKGVIVGKY</sequence>
<organism evidence="2 3">
    <name type="scientific">Mikania micrantha</name>
    <name type="common">bitter vine</name>
    <dbReference type="NCBI Taxonomy" id="192012"/>
    <lineage>
        <taxon>Eukaryota</taxon>
        <taxon>Viridiplantae</taxon>
        <taxon>Streptophyta</taxon>
        <taxon>Embryophyta</taxon>
        <taxon>Tracheophyta</taxon>
        <taxon>Spermatophyta</taxon>
        <taxon>Magnoliopsida</taxon>
        <taxon>eudicotyledons</taxon>
        <taxon>Gunneridae</taxon>
        <taxon>Pentapetalae</taxon>
        <taxon>asterids</taxon>
        <taxon>campanulids</taxon>
        <taxon>Asterales</taxon>
        <taxon>Asteraceae</taxon>
        <taxon>Asteroideae</taxon>
        <taxon>Heliantheae alliance</taxon>
        <taxon>Eupatorieae</taxon>
        <taxon>Mikania</taxon>
    </lineage>
</organism>
<dbReference type="Pfam" id="PF13961">
    <property type="entry name" value="DUF4219"/>
    <property type="match status" value="1"/>
</dbReference>
<evidence type="ECO:0000313" key="2">
    <source>
        <dbReference type="EMBL" id="KAD7117301.1"/>
    </source>
</evidence>
<keyword evidence="3" id="KW-1185">Reference proteome</keyword>
<gene>
    <name evidence="2" type="ORF">E3N88_04569</name>
</gene>
<dbReference type="Proteomes" id="UP000326396">
    <property type="component" value="Linkage Group LG10"/>
</dbReference>
<feature type="domain" description="DUF4219" evidence="1">
    <location>
        <begin position="19"/>
        <end position="45"/>
    </location>
</feature>
<evidence type="ECO:0000259" key="1">
    <source>
        <dbReference type="Pfam" id="PF13961"/>
    </source>
</evidence>
<dbReference type="AlphaFoldDB" id="A0A5N6PWW2"/>